<dbReference type="Proteomes" id="UP001266305">
    <property type="component" value="Unassembled WGS sequence"/>
</dbReference>
<dbReference type="EMBL" id="JASSZA010000011">
    <property type="protein sequence ID" value="KAK2098877.1"/>
    <property type="molecule type" value="Genomic_DNA"/>
</dbReference>
<protein>
    <submittedName>
        <fullName evidence="1">Uncharacterized protein</fullName>
    </submittedName>
</protein>
<reference evidence="1 2" key="1">
    <citation type="submission" date="2023-05" db="EMBL/GenBank/DDBJ databases">
        <title>B98-5 Cell Line De Novo Hybrid Assembly: An Optical Mapping Approach.</title>
        <authorList>
            <person name="Kananen K."/>
            <person name="Auerbach J.A."/>
            <person name="Kautto E."/>
            <person name="Blachly J.S."/>
        </authorList>
    </citation>
    <scope>NUCLEOTIDE SEQUENCE [LARGE SCALE GENOMIC DNA]</scope>
    <source>
        <strain evidence="1">B95-8</strain>
        <tissue evidence="1">Cell line</tissue>
    </source>
</reference>
<comment type="caution">
    <text evidence="1">The sequence shown here is derived from an EMBL/GenBank/DDBJ whole genome shotgun (WGS) entry which is preliminary data.</text>
</comment>
<evidence type="ECO:0000313" key="2">
    <source>
        <dbReference type="Proteomes" id="UP001266305"/>
    </source>
</evidence>
<keyword evidence="2" id="KW-1185">Reference proteome</keyword>
<dbReference type="PANTHER" id="PTHR13170:SF16">
    <property type="entry name" value="PROTEIN O-GLCNACASE"/>
    <property type="match status" value="1"/>
</dbReference>
<accession>A0ABQ9UP93</accession>
<gene>
    <name evidence="1" type="ORF">P7K49_024328</name>
</gene>
<dbReference type="Gene3D" id="3.40.630.30">
    <property type="match status" value="1"/>
</dbReference>
<dbReference type="InterPro" id="IPR016181">
    <property type="entry name" value="Acyl_CoA_acyltransferase"/>
</dbReference>
<proteinExistence type="predicted"/>
<dbReference type="PANTHER" id="PTHR13170">
    <property type="entry name" value="O-GLCNACASE"/>
    <property type="match status" value="1"/>
</dbReference>
<name>A0ABQ9UP93_SAGOE</name>
<dbReference type="SUPFAM" id="SSF55729">
    <property type="entry name" value="Acyl-CoA N-acyltransferases (Nat)"/>
    <property type="match status" value="1"/>
</dbReference>
<sequence>MHNARMLVCQWKLHEQKMRLLPIDGANDLFFQPPPLTPTSKVYTIRPYFPKDEVIVFLPANLMYGYGAHLQLPFELTDENNPSVLKLQTLDGESSLKHSMYLEKFKEESKETSDILCQASVYKICREMYDDGVGLPFQSQPDLIGDKLVGGLLSLSLDYCFVLEDEDGICGYALGTVDVTPFIKKCKISWIPFMQEKYTKPNGDKELSEAEKIMLSFHEEQEVLPETFLANFPSLIKMDIHKKVTDPSVAKSMMACLLSSLKANGSRGAFCEVRPDDKRILEFYSKLGCFEIAKMEGFPKDVVILGRSL</sequence>
<evidence type="ECO:0000313" key="1">
    <source>
        <dbReference type="EMBL" id="KAK2098877.1"/>
    </source>
</evidence>
<organism evidence="1 2">
    <name type="scientific">Saguinus oedipus</name>
    <name type="common">Cotton-top tamarin</name>
    <name type="synonym">Oedipomidas oedipus</name>
    <dbReference type="NCBI Taxonomy" id="9490"/>
    <lineage>
        <taxon>Eukaryota</taxon>
        <taxon>Metazoa</taxon>
        <taxon>Chordata</taxon>
        <taxon>Craniata</taxon>
        <taxon>Vertebrata</taxon>
        <taxon>Euteleostomi</taxon>
        <taxon>Mammalia</taxon>
        <taxon>Eutheria</taxon>
        <taxon>Euarchontoglires</taxon>
        <taxon>Primates</taxon>
        <taxon>Haplorrhini</taxon>
        <taxon>Platyrrhini</taxon>
        <taxon>Cebidae</taxon>
        <taxon>Callitrichinae</taxon>
        <taxon>Saguinus</taxon>
    </lineage>
</organism>
<dbReference type="InterPro" id="IPR051822">
    <property type="entry name" value="Glycosyl_Hydrolase_84"/>
</dbReference>